<keyword evidence="10" id="KW-1185">Reference proteome</keyword>
<evidence type="ECO:0000256" key="2">
    <source>
        <dbReference type="ARBA" id="ARBA00009492"/>
    </source>
</evidence>
<dbReference type="GO" id="GO:0005615">
    <property type="term" value="C:extracellular space"/>
    <property type="evidence" value="ECO:0007669"/>
    <property type="project" value="TreeGrafter"/>
</dbReference>
<dbReference type="GO" id="GO:0043931">
    <property type="term" value="P:ossification involved in bone maturation"/>
    <property type="evidence" value="ECO:0007669"/>
    <property type="project" value="TreeGrafter"/>
</dbReference>
<dbReference type="GO" id="GO:0005886">
    <property type="term" value="C:plasma membrane"/>
    <property type="evidence" value="ECO:0007669"/>
    <property type="project" value="TreeGrafter"/>
</dbReference>
<evidence type="ECO:0000313" key="11">
    <source>
        <dbReference type="RefSeq" id="XP_029001091.1"/>
    </source>
</evidence>
<dbReference type="GeneID" id="114852697"/>
<dbReference type="PROSITE" id="PS50835">
    <property type="entry name" value="IG_LIKE"/>
    <property type="match status" value="1"/>
</dbReference>
<dbReference type="GO" id="GO:0001755">
    <property type="term" value="P:neural crest cell migration"/>
    <property type="evidence" value="ECO:0007669"/>
    <property type="project" value="TreeGrafter"/>
</dbReference>
<evidence type="ECO:0000259" key="9">
    <source>
        <dbReference type="PROSITE" id="PS51004"/>
    </source>
</evidence>
<dbReference type="Gene3D" id="3.30.1680.10">
    <property type="entry name" value="ligand-binding face of the semaphorins, domain 2"/>
    <property type="match status" value="1"/>
</dbReference>
<dbReference type="SMART" id="SM00630">
    <property type="entry name" value="Sema"/>
    <property type="match status" value="1"/>
</dbReference>
<comment type="similarity">
    <text evidence="2">Belongs to the semaphorin family.</text>
</comment>
<evidence type="ECO:0000256" key="4">
    <source>
        <dbReference type="ARBA" id="ARBA00023157"/>
    </source>
</evidence>
<gene>
    <name evidence="11" type="primary">LOC114852697</name>
</gene>
<reference evidence="11" key="1">
    <citation type="submission" date="2025-08" db="UniProtKB">
        <authorList>
            <consortium name="RefSeq"/>
        </authorList>
    </citation>
    <scope>IDENTIFICATION</scope>
</reference>
<dbReference type="RefSeq" id="XP_029001091.1">
    <property type="nucleotide sequence ID" value="XM_029145258.3"/>
</dbReference>
<keyword evidence="4" id="KW-1015">Disulfide bond</keyword>
<dbReference type="InterPro" id="IPR027231">
    <property type="entry name" value="Semaphorin"/>
</dbReference>
<evidence type="ECO:0000256" key="1">
    <source>
        <dbReference type="ARBA" id="ARBA00004370"/>
    </source>
</evidence>
<dbReference type="InterPro" id="IPR013783">
    <property type="entry name" value="Ig-like_fold"/>
</dbReference>
<dbReference type="OrthoDB" id="9988752at2759"/>
<dbReference type="Proteomes" id="UP000515150">
    <property type="component" value="Chromosome 3"/>
</dbReference>
<feature type="chain" id="PRO_5027655363" evidence="7">
    <location>
        <begin position="17"/>
        <end position="631"/>
    </location>
</feature>
<dbReference type="GO" id="GO:0045499">
    <property type="term" value="F:chemorepellent activity"/>
    <property type="evidence" value="ECO:0007669"/>
    <property type="project" value="TreeGrafter"/>
</dbReference>
<evidence type="ECO:0000313" key="10">
    <source>
        <dbReference type="Proteomes" id="UP000515150"/>
    </source>
</evidence>
<comment type="subcellular location">
    <subcellularLocation>
        <location evidence="1">Membrane</location>
    </subcellularLocation>
</comment>
<dbReference type="InterPro" id="IPR015943">
    <property type="entry name" value="WD40/YVTN_repeat-like_dom_sf"/>
</dbReference>
<dbReference type="PANTHER" id="PTHR11036:SF144">
    <property type="entry name" value="SEMAPHORIN-7A-LIKE"/>
    <property type="match status" value="1"/>
</dbReference>
<keyword evidence="3" id="KW-0472">Membrane</keyword>
<dbReference type="InterPro" id="IPR002165">
    <property type="entry name" value="Plexin_repeat"/>
</dbReference>
<protein>
    <submittedName>
        <fullName evidence="11">Semaphorin-7A isoform X1</fullName>
    </submittedName>
</protein>
<dbReference type="GO" id="GO:0007411">
    <property type="term" value="P:axon guidance"/>
    <property type="evidence" value="ECO:0007669"/>
    <property type="project" value="TreeGrafter"/>
</dbReference>
<dbReference type="InterPro" id="IPR036352">
    <property type="entry name" value="Semap_dom_sf"/>
</dbReference>
<accession>A0A6P7M267</accession>
<feature type="domain" description="Sema" evidence="9">
    <location>
        <begin position="1"/>
        <end position="461"/>
    </location>
</feature>
<feature type="domain" description="Ig-like" evidence="8">
    <location>
        <begin position="511"/>
        <end position="605"/>
    </location>
</feature>
<dbReference type="KEGG" id="bspl:114852697"/>
<dbReference type="GO" id="GO:0000122">
    <property type="term" value="P:negative regulation of transcription by RNA polymerase II"/>
    <property type="evidence" value="ECO:0007669"/>
    <property type="project" value="TreeGrafter"/>
</dbReference>
<dbReference type="SMART" id="SM00423">
    <property type="entry name" value="PSI"/>
    <property type="match status" value="1"/>
</dbReference>
<dbReference type="SUPFAM" id="SSF101912">
    <property type="entry name" value="Sema domain"/>
    <property type="match status" value="1"/>
</dbReference>
<keyword evidence="7" id="KW-0732">Signal</keyword>
<dbReference type="Pfam" id="PF01437">
    <property type="entry name" value="PSI"/>
    <property type="match status" value="1"/>
</dbReference>
<evidence type="ECO:0000259" key="8">
    <source>
        <dbReference type="PROSITE" id="PS50835"/>
    </source>
</evidence>
<dbReference type="Pfam" id="PF01403">
    <property type="entry name" value="Sema"/>
    <property type="match status" value="1"/>
</dbReference>
<dbReference type="InterPro" id="IPR007110">
    <property type="entry name" value="Ig-like_dom"/>
</dbReference>
<organism evidence="10 11">
    <name type="scientific">Betta splendens</name>
    <name type="common">Siamese fighting fish</name>
    <dbReference type="NCBI Taxonomy" id="158456"/>
    <lineage>
        <taxon>Eukaryota</taxon>
        <taxon>Metazoa</taxon>
        <taxon>Chordata</taxon>
        <taxon>Craniata</taxon>
        <taxon>Vertebrata</taxon>
        <taxon>Euteleostomi</taxon>
        <taxon>Actinopterygii</taxon>
        <taxon>Neopterygii</taxon>
        <taxon>Teleostei</taxon>
        <taxon>Neoteleostei</taxon>
        <taxon>Acanthomorphata</taxon>
        <taxon>Anabantaria</taxon>
        <taxon>Anabantiformes</taxon>
        <taxon>Anabantoidei</taxon>
        <taxon>Osphronemidae</taxon>
        <taxon>Betta</taxon>
    </lineage>
</organism>
<evidence type="ECO:0000256" key="5">
    <source>
        <dbReference type="ARBA" id="ARBA00023180"/>
    </source>
</evidence>
<dbReference type="AlphaFoldDB" id="A0A6P7M267"/>
<dbReference type="SUPFAM" id="SSF103575">
    <property type="entry name" value="Plexin repeat"/>
    <property type="match status" value="1"/>
</dbReference>
<dbReference type="InParanoid" id="A0A6P7M267"/>
<dbReference type="InterPro" id="IPR001627">
    <property type="entry name" value="Semap_dom"/>
</dbReference>
<evidence type="ECO:0000256" key="7">
    <source>
        <dbReference type="SAM" id="SignalP"/>
    </source>
</evidence>
<name>A0A6P7M267_BETSP</name>
<dbReference type="PANTHER" id="PTHR11036">
    <property type="entry name" value="SEMAPHORIN"/>
    <property type="match status" value="1"/>
</dbReference>
<dbReference type="PROSITE" id="PS51004">
    <property type="entry name" value="SEMA"/>
    <property type="match status" value="1"/>
</dbReference>
<dbReference type="GO" id="GO:0030215">
    <property type="term" value="F:semaphorin receptor binding"/>
    <property type="evidence" value="ECO:0007669"/>
    <property type="project" value="InterPro"/>
</dbReference>
<dbReference type="SUPFAM" id="SSF48726">
    <property type="entry name" value="Immunoglobulin"/>
    <property type="match status" value="1"/>
</dbReference>
<sequence length="631" mass="70846">MSFLFLSLSVLSLCLSCFIEANLSNVARRTFTEKDAEVKRMPLPKDGAPVRILLGDRPDTVTVVGPSHVTQFDFQNHKNEGNAVVLSKCKEKDCDYHIAVVQRTTKAEEVFLCGAAGQDMFACCMNLTDERPTCTSSKQTQPIDSTKGGINIKEGEPSVLVESGEKVDLYVTYSGSEEQVGIHRFGEHRVGPANTNKALERHYVGLLPIKEGGDPTQDKVYAFYRERNSDSELDSDTWLPFVSRVCTADVGGPKNNLQFCWTSQMNARLFCGDPDRKQHFSELVDVATVEAKWWPDTRVYGLFRNEWGMSAVCVYTMRDINNTFATSPFKDNKESKKRPRECVKDSKAISSDMLGIIKLTSEVKDWVRPENNTAPLLSNHHNYTHIYVDSSHQQRNDEHTVLFLTEQKGGIHKVLHVKTQTFVIAEYRPFNHSAHILSITLDPFSRKLYVTTKHELVQMDVGNCGSYTDGCEDCILARDPYCGWNGTQCIHKTHDSLQDVTGGDCTICEKPEKAQRHSRLTQADTSKGGHSVLLPAESRYFLSCPVSSHHAQYSWHHGQKSTSCTSNEDQCIFLIDSMNHEQEGTYKCMSEERGFTKVLSEVRLQMGNRAVGLLSGPLVWVCLLPFLVGSL</sequence>
<dbReference type="FunFam" id="2.60.40.10:FF:001170">
    <property type="entry name" value="Sema domain, immunoglobulin domain (Ig), short basic domain, secreted, (Semaphorin) 3F"/>
    <property type="match status" value="1"/>
</dbReference>
<evidence type="ECO:0000256" key="6">
    <source>
        <dbReference type="PROSITE-ProRule" id="PRU00352"/>
    </source>
</evidence>
<keyword evidence="5" id="KW-0325">Glycoprotein</keyword>
<dbReference type="InterPro" id="IPR036179">
    <property type="entry name" value="Ig-like_dom_sf"/>
</dbReference>
<dbReference type="GO" id="GO:0030335">
    <property type="term" value="P:positive regulation of cell migration"/>
    <property type="evidence" value="ECO:0007669"/>
    <property type="project" value="TreeGrafter"/>
</dbReference>
<dbReference type="InterPro" id="IPR016201">
    <property type="entry name" value="PSI"/>
</dbReference>
<dbReference type="Gene3D" id="2.130.10.10">
    <property type="entry name" value="YVTN repeat-like/Quinoprotein amine dehydrogenase"/>
    <property type="match status" value="1"/>
</dbReference>
<evidence type="ECO:0000256" key="3">
    <source>
        <dbReference type="ARBA" id="ARBA00023136"/>
    </source>
</evidence>
<dbReference type="GO" id="GO:0071526">
    <property type="term" value="P:semaphorin-plexin signaling pathway"/>
    <property type="evidence" value="ECO:0007669"/>
    <property type="project" value="TreeGrafter"/>
</dbReference>
<feature type="signal peptide" evidence="7">
    <location>
        <begin position="1"/>
        <end position="16"/>
    </location>
</feature>
<dbReference type="Gene3D" id="2.60.40.10">
    <property type="entry name" value="Immunoglobulins"/>
    <property type="match status" value="1"/>
</dbReference>
<proteinExistence type="inferred from homology"/>
<comment type="caution">
    <text evidence="6">Lacks conserved residue(s) required for the propagation of feature annotation.</text>
</comment>